<organism evidence="6 7">
    <name type="scientific">Pachysolen tannophilus NRRL Y-2460</name>
    <dbReference type="NCBI Taxonomy" id="669874"/>
    <lineage>
        <taxon>Eukaryota</taxon>
        <taxon>Fungi</taxon>
        <taxon>Dikarya</taxon>
        <taxon>Ascomycota</taxon>
        <taxon>Saccharomycotina</taxon>
        <taxon>Pichiomycetes</taxon>
        <taxon>Pachysolenaceae</taxon>
        <taxon>Pachysolen</taxon>
    </lineage>
</organism>
<dbReference type="InterPro" id="IPR001180">
    <property type="entry name" value="CNH_dom"/>
</dbReference>
<sequence>MSIQIVAPIALLVLNNKRSITASAVYGTQLFFGLNDGSLMVYDIKDDYGLNQVSKTPNDHSSKKVDRNVAGTDIFEDYDFSQGSNFYKFKKEVNKIVDKPIDQLEILPDMNFLVILSNGLVSIFKLDDFTLEEKLVKFKHANLVKSYSNIIENGLDTNLDESYIYENSDEDYSDTVSLAAVNSEFNLNNHTTKEEVKINDYRSYLCIAFKRKLMVYSFVKNEFNSKIEYNLNDKVKNLSFLSTELLLIVTIDNNFYLLNLYEEDERFIKKLPFFTTSVVNSTSFSYFNKSNSVKISLLKTLPHINIISKESVGLKINDNGEYINYNHGRKKAISMKNFNRKNPLLWLKKPDIIKYWFPYLVLSYGNEILEIRNLENGNLIQSIAIRSNIKDFVLIEGNYLIIITDDGKIHSFSQVTYDSQLDQFEKINKIDEAISLVEKLPSKLFKREFDEDLTEKDEKFLKLREYQIRYAEILFHNKKYEQAMYLFISFMAPPDIVISLFPPIVKGISSNNDDNDNDDSNNNNNNDALLINLEDINIFNENDAFGDMTLPSPISGRYSPTTAETSTVSENNGKKIVERQKLIESVRSLIPYLADARRKLSKLLSPDSSKFEWKGITISKRLYIPLKHQHEHQHESEQDQDQNQNIDKTLLKLAEQVDTVLFRCYLISSPGLIGPLLRVNNYCDISTVEKNLTRNQMYKELIDFYHGKNLHEKSLKLLKRLSSEQNNGNVFEGPIATVQYLQKLNNNDIGLIFEYIQWPIEVDYNYGKEIFINDSIESESLDKFRVLEFLENLKNISNELNKLDLIETYLEHIIDELNDQTTKFHTKLAELYLKHLELNKNDKEIWDKLEKFLQISNYYDFTKILKLIDGKQNYLIMKTSVLSKLSRHDEVFNILIYECGEYDMALNYCLKFYEKPEQNEKLGNKLLSLLLSKYLDPLPSVDNAKEDLYFNKALEILSSPSGLCLDFLELLTKLSNAKRKIPISQISNFLKLNLNQLTKELNRSIINGNSLKLSNTKLKLTRSLTKNESIIITETSKCSMCKKKLGYSVLSWFPDGTVVHYGCSKLYKQQFDDKNQ</sequence>
<comment type="similarity">
    <text evidence="3">Belongs to the VAM6/VPS39 family.</text>
</comment>
<dbReference type="GO" id="GO:0000329">
    <property type="term" value="C:fungal-type vacuole membrane"/>
    <property type="evidence" value="ECO:0007669"/>
    <property type="project" value="TreeGrafter"/>
</dbReference>
<dbReference type="PROSITE" id="PS50236">
    <property type="entry name" value="CHCR"/>
    <property type="match status" value="1"/>
</dbReference>
<evidence type="ECO:0000259" key="5">
    <source>
        <dbReference type="PROSITE" id="PS50219"/>
    </source>
</evidence>
<dbReference type="SUPFAM" id="SSF50978">
    <property type="entry name" value="WD40 repeat-like"/>
    <property type="match status" value="1"/>
</dbReference>
<dbReference type="PANTHER" id="PTHR12894">
    <property type="entry name" value="CNH DOMAIN CONTAINING"/>
    <property type="match status" value="1"/>
</dbReference>
<accession>A0A1E4U2B5</accession>
<proteinExistence type="inferred from homology"/>
<evidence type="ECO:0000313" key="7">
    <source>
        <dbReference type="Proteomes" id="UP000094236"/>
    </source>
</evidence>
<dbReference type="EMBL" id="KV454011">
    <property type="protein sequence ID" value="ODV98145.1"/>
    <property type="molecule type" value="Genomic_DNA"/>
</dbReference>
<evidence type="ECO:0000256" key="4">
    <source>
        <dbReference type="PROSITE-ProRule" id="PRU01006"/>
    </source>
</evidence>
<dbReference type="PROSITE" id="PS50219">
    <property type="entry name" value="CNH"/>
    <property type="match status" value="1"/>
</dbReference>
<dbReference type="InterPro" id="IPR019453">
    <property type="entry name" value="VPS39/TGFA1_Znf"/>
</dbReference>
<name>A0A1E4U2B5_PACTA</name>
<feature type="domain" description="CNH" evidence="5">
    <location>
        <begin position="17"/>
        <end position="398"/>
    </location>
</feature>
<protein>
    <recommendedName>
        <fullName evidence="5">CNH domain-containing protein</fullName>
    </recommendedName>
</protein>
<dbReference type="InterPro" id="IPR019452">
    <property type="entry name" value="VPS39/TGF_beta_rcpt-assoc_1"/>
</dbReference>
<dbReference type="STRING" id="669874.A0A1E4U2B5"/>
<evidence type="ECO:0000313" key="6">
    <source>
        <dbReference type="EMBL" id="ODV98145.1"/>
    </source>
</evidence>
<dbReference type="Proteomes" id="UP000094236">
    <property type="component" value="Unassembled WGS sequence"/>
</dbReference>
<gene>
    <name evidence="6" type="ORF">PACTADRAFT_47953</name>
</gene>
<dbReference type="Pfam" id="PF00780">
    <property type="entry name" value="CNH"/>
    <property type="match status" value="1"/>
</dbReference>
<dbReference type="InterPro" id="IPR036322">
    <property type="entry name" value="WD40_repeat_dom_sf"/>
</dbReference>
<dbReference type="PANTHER" id="PTHR12894:SF49">
    <property type="entry name" value="VAM6_VPS39-LIKE PROTEIN"/>
    <property type="match status" value="1"/>
</dbReference>
<dbReference type="AlphaFoldDB" id="A0A1E4U2B5"/>
<keyword evidence="2" id="KW-0472">Membrane</keyword>
<dbReference type="GO" id="GO:0034058">
    <property type="term" value="P:endosomal vesicle fusion"/>
    <property type="evidence" value="ECO:0007669"/>
    <property type="project" value="TreeGrafter"/>
</dbReference>
<keyword evidence="7" id="KW-1185">Reference proteome</keyword>
<evidence type="ECO:0000256" key="3">
    <source>
        <dbReference type="ARBA" id="ARBA00038201"/>
    </source>
</evidence>
<dbReference type="InterPro" id="IPR000547">
    <property type="entry name" value="Clathrin_H-chain/VPS_repeat"/>
</dbReference>
<dbReference type="GO" id="GO:0012505">
    <property type="term" value="C:endomembrane system"/>
    <property type="evidence" value="ECO:0007669"/>
    <property type="project" value="UniProtKB-SubCell"/>
</dbReference>
<comment type="subcellular location">
    <subcellularLocation>
        <location evidence="1">Endomembrane system</location>
        <topology evidence="1">Peripheral membrane protein</topology>
    </subcellularLocation>
</comment>
<evidence type="ECO:0000256" key="2">
    <source>
        <dbReference type="ARBA" id="ARBA00023136"/>
    </source>
</evidence>
<dbReference type="Pfam" id="PF10366">
    <property type="entry name" value="Vps39_1"/>
    <property type="match status" value="1"/>
</dbReference>
<reference evidence="7" key="1">
    <citation type="submission" date="2016-05" db="EMBL/GenBank/DDBJ databases">
        <title>Comparative genomics of biotechnologically important yeasts.</title>
        <authorList>
            <consortium name="DOE Joint Genome Institute"/>
            <person name="Riley R."/>
            <person name="Haridas S."/>
            <person name="Wolfe K.H."/>
            <person name="Lopes M.R."/>
            <person name="Hittinger C.T."/>
            <person name="Goker M."/>
            <person name="Salamov A."/>
            <person name="Wisecaver J."/>
            <person name="Long T.M."/>
            <person name="Aerts A.L."/>
            <person name="Barry K."/>
            <person name="Choi C."/>
            <person name="Clum A."/>
            <person name="Coughlan A.Y."/>
            <person name="Deshpande S."/>
            <person name="Douglass A.P."/>
            <person name="Hanson S.J."/>
            <person name="Klenk H.-P."/>
            <person name="Labutti K."/>
            <person name="Lapidus A."/>
            <person name="Lindquist E."/>
            <person name="Lipzen A."/>
            <person name="Meier-Kolthoff J.P."/>
            <person name="Ohm R.A."/>
            <person name="Otillar R.P."/>
            <person name="Pangilinan J."/>
            <person name="Peng Y."/>
            <person name="Rokas A."/>
            <person name="Rosa C.A."/>
            <person name="Scheuner C."/>
            <person name="Sibirny A.A."/>
            <person name="Slot J.C."/>
            <person name="Stielow J.B."/>
            <person name="Sun H."/>
            <person name="Kurtzman C.P."/>
            <person name="Blackwell M."/>
            <person name="Grigoriev I.V."/>
            <person name="Jeffries T.W."/>
        </authorList>
    </citation>
    <scope>NUCLEOTIDE SEQUENCE [LARGE SCALE GENOMIC DNA]</scope>
    <source>
        <strain evidence="7">NRRL Y-2460</strain>
    </source>
</reference>
<dbReference type="Pfam" id="PF10367">
    <property type="entry name" value="zf-Vps39_C"/>
    <property type="match status" value="1"/>
</dbReference>
<dbReference type="GO" id="GO:0006914">
    <property type="term" value="P:autophagy"/>
    <property type="evidence" value="ECO:0007669"/>
    <property type="project" value="TreeGrafter"/>
</dbReference>
<evidence type="ECO:0000256" key="1">
    <source>
        <dbReference type="ARBA" id="ARBA00004184"/>
    </source>
</evidence>
<dbReference type="OrthoDB" id="5325112at2759"/>
<feature type="repeat" description="CHCR" evidence="4">
    <location>
        <begin position="774"/>
        <end position="939"/>
    </location>
</feature>
<dbReference type="InterPro" id="IPR032914">
    <property type="entry name" value="Vam6/VPS39/TRAP1"/>
</dbReference>
<dbReference type="GO" id="GO:0006886">
    <property type="term" value="P:intracellular protein transport"/>
    <property type="evidence" value="ECO:0007669"/>
    <property type="project" value="UniProtKB-UniRule"/>
</dbReference>